<protein>
    <submittedName>
        <fullName evidence="3">Uncharacterized protein</fullName>
    </submittedName>
</protein>
<feature type="region of interest" description="Disordered" evidence="2">
    <location>
        <begin position="1779"/>
        <end position="1827"/>
    </location>
</feature>
<feature type="compositionally biased region" description="Basic and acidic residues" evidence="2">
    <location>
        <begin position="1701"/>
        <end position="1712"/>
    </location>
</feature>
<feature type="region of interest" description="Disordered" evidence="2">
    <location>
        <begin position="1676"/>
        <end position="1715"/>
    </location>
</feature>
<keyword evidence="4" id="KW-1185">Reference proteome</keyword>
<feature type="coiled-coil region" evidence="1">
    <location>
        <begin position="1469"/>
        <end position="1496"/>
    </location>
</feature>
<gene>
    <name evidence="3" type="ORF">MELIAE_LOCUS2519</name>
</gene>
<sequence length="1907" mass="221180">MAMYTEIPHSLVLKTNSNGLNEYVEQIFSQSANIKHLEEDKEELNSNDLNEYVEQILSQTNTQHSDKEELNSNDLNEFVEQILSQAVNITPSEKENQLTPSKKFYEASTTTKRYLDYRKKVNSNLIDLSNNMSTMIRDSFESIDNICEKVREYITEMDNSSKNNDMAMKTSKSCCLIFEEINSNFDQIINEDPNEQEIRVENYEEKEETIDEKGVLQESKYTQKTVEEENEESNHNEDLTQVRKDAINIDEVIKENKYTQKTIEEENNENEESNDIDLTQVTKNANDEVTQESKYSQKTENDEDLIQVSEAKEDVKEENNDDIELEQNTNDTEETKKETAETTNEDNQNSNELKKKWLEKQKNFMGVFRSSIKNVENFVTDMNKHVNNINWRIETLKDSDLWLTTRKTDDKPLKTEQKELKPEESYVGNKKILKRKKQKKKALENVKNDTYKSLMKIGEISQTLIEKIEDLATANNVESKAKIIKVKSKNSLNMEKNPDIVPDVSHSRAIPNLHEKLTIQLEANDSFLCFKRLMESTEQRLKRERQMEVDKKLNKKKHSKQGNGDVRKMFNNSLWFSKKGFKKRPINIEEEKPKQSVGNTLNVGKTQNVVKPKQNKKPTVHENKDKLASEATSKFKWKPQVFNDVPAKENFKTKVQWVHANIRSAYRPKPKYYDVLDVLKPSDLQPLKSEYPRKDHILSPEASNMFLNNLTNERKYQPMLNNLLKPVTHINANENKENQTSKTKTRTKQSRLRISTMSKKSVARKLSTYIFPSNQNLVTQSLVVMPVTVVYTNPPQVEVKKNILNSFESIDNICKKVREYSSEIDNSAKNNKDPILEASKSLDFDEIKNDENFDKKLEEESNKDLIQESKYSQETVKEEKNENDKDLMQVIDVEEKEIRVENYDKDIIQEQNVEKNNREAFENLNTISNDNEDAENKKEYGEITNEEKKLWLEKQKNFMGVFSSFIKNLENVASDISKHVNNINWKIDTLNDNDLDLSSQTTKVKSEENLVMELYPKIVPNVFRSKAIVNLHEKLMLQIEGSDSLLCFKKLMESTEKRLKKEQLELEQQKQKQAEEKKPWRVSKTRRENYNPKPKQGVKKGLKKRPGVKKSNQNVGKTKQQNKKGVPNKNIEKHINEETNKFKWKPQVFNDVPAKKNFATKAQWALANIKRAYRPKPKCCDVLDKLKPSDLRPLRSEYQKHRKYKVLLPQVDFTFLNNLTKEKKWQPMFNILLKPVAQTIATNNKEIKTKKTTKLAPKQNKQAVSSMSKKSVVRKLSPYIFPPNQNHRTQSLIVMPVNVFYTNPPKVEIKKLSNEEVHATKSMAKQKIAPKTIYSKCSPTKNSPAISQRSQKSTPKKNNTDATAEELLAMVRKFCRPKIDVKPPTQKNASVLFTDLNYKKLPPLNKLKLTRNVKKTEDKKVKMQANKPYVIKESQSQLNRKEILANKKIIVSKLDREKSKGDSIDAMASKELTNRRREFLERLKSLKMKNNNIRDNIQKAVHVIESKMVDVLSKDNNENLDAFDAMEKEITNVLSMMKSGVSISENNGKKSSNTSTDTNSLTDELYKKLQNIIDSTTNVNQTQNTLKENGDTKPKTPKKVRNISSTSASEGDMTPKKSKKKQLKQISQSIEKAHSHIEKICEEEFSVIAPTYKQRVIKKMPLEGKNQKVVIFRVQDKGDSDDNDDKETPRKKLKRRRKPDKNHDENPQKETVDLLENTEQSLKDIFEDARGVEEAIEETKPEEEIKVTDQLKSSSVEDHLEKIKDNILNEKISRGSIKDNQDDVLTKEDQNIPIPADFNTSTDSQPKSTESENDFTDETKSSGLPKRDMKFIENMIDLLQEVDNNEPSATSSQILKEEETNEKDEFVETVQEMFKKMELVYKKLEENEVDLTTTTLCLWDVTLTFFF</sequence>
<feature type="compositionally biased region" description="Basic and acidic residues" evidence="2">
    <location>
        <begin position="1676"/>
        <end position="1690"/>
    </location>
</feature>
<feature type="compositionally biased region" description="Basic and acidic residues" evidence="2">
    <location>
        <begin position="1817"/>
        <end position="1827"/>
    </location>
</feature>
<feature type="compositionally biased region" description="Polar residues" evidence="2">
    <location>
        <begin position="1798"/>
        <end position="1808"/>
    </location>
</feature>
<feature type="compositionally biased region" description="Polar residues" evidence="2">
    <location>
        <begin position="276"/>
        <end position="294"/>
    </location>
</feature>
<feature type="compositionally biased region" description="Basic and acidic residues" evidence="2">
    <location>
        <begin position="1779"/>
        <end position="1790"/>
    </location>
</feature>
<feature type="compositionally biased region" description="Basic residues" evidence="2">
    <location>
        <begin position="1691"/>
        <end position="1700"/>
    </location>
</feature>
<keyword evidence="1" id="KW-0175">Coiled coil</keyword>
<evidence type="ECO:0000313" key="4">
    <source>
        <dbReference type="Proteomes" id="UP001154078"/>
    </source>
</evidence>
<feature type="compositionally biased region" description="Polar residues" evidence="2">
    <location>
        <begin position="1578"/>
        <end position="1587"/>
    </location>
</feature>
<evidence type="ECO:0000256" key="1">
    <source>
        <dbReference type="SAM" id="Coils"/>
    </source>
</evidence>
<feature type="region of interest" description="Disordered" evidence="2">
    <location>
        <begin position="542"/>
        <end position="567"/>
    </location>
</feature>
<feature type="region of interest" description="Disordered" evidence="2">
    <location>
        <begin position="1734"/>
        <end position="1756"/>
    </location>
</feature>
<feature type="region of interest" description="Disordered" evidence="2">
    <location>
        <begin position="1070"/>
        <end position="1130"/>
    </location>
</feature>
<feature type="compositionally biased region" description="Basic and acidic residues" evidence="2">
    <location>
        <begin position="542"/>
        <end position="552"/>
    </location>
</feature>
<evidence type="ECO:0000313" key="3">
    <source>
        <dbReference type="EMBL" id="CAH0549337.1"/>
    </source>
</evidence>
<organism evidence="3 4">
    <name type="scientific">Brassicogethes aeneus</name>
    <name type="common">Rape pollen beetle</name>
    <name type="synonym">Meligethes aeneus</name>
    <dbReference type="NCBI Taxonomy" id="1431903"/>
    <lineage>
        <taxon>Eukaryota</taxon>
        <taxon>Metazoa</taxon>
        <taxon>Ecdysozoa</taxon>
        <taxon>Arthropoda</taxon>
        <taxon>Hexapoda</taxon>
        <taxon>Insecta</taxon>
        <taxon>Pterygota</taxon>
        <taxon>Neoptera</taxon>
        <taxon>Endopterygota</taxon>
        <taxon>Coleoptera</taxon>
        <taxon>Polyphaga</taxon>
        <taxon>Cucujiformia</taxon>
        <taxon>Nitidulidae</taxon>
        <taxon>Meligethinae</taxon>
        <taxon>Brassicogethes</taxon>
    </lineage>
</organism>
<dbReference type="Proteomes" id="UP001154078">
    <property type="component" value="Chromosome 11"/>
</dbReference>
<feature type="compositionally biased region" description="Basic and acidic residues" evidence="2">
    <location>
        <begin position="1070"/>
        <end position="1090"/>
    </location>
</feature>
<dbReference type="OrthoDB" id="6784899at2759"/>
<feature type="compositionally biased region" description="Basic residues" evidence="2">
    <location>
        <begin position="1096"/>
        <end position="1108"/>
    </location>
</feature>
<evidence type="ECO:0000256" key="2">
    <source>
        <dbReference type="SAM" id="MobiDB-lite"/>
    </source>
</evidence>
<feature type="compositionally biased region" description="Basic and acidic residues" evidence="2">
    <location>
        <begin position="232"/>
        <end position="243"/>
    </location>
</feature>
<accession>A0A9P0FD38</accession>
<proteinExistence type="predicted"/>
<name>A0A9P0FD38_BRAAE</name>
<feature type="region of interest" description="Disordered" evidence="2">
    <location>
        <begin position="260"/>
        <end position="353"/>
    </location>
</feature>
<dbReference type="EMBL" id="OV121142">
    <property type="protein sequence ID" value="CAH0549337.1"/>
    <property type="molecule type" value="Genomic_DNA"/>
</dbReference>
<feature type="compositionally biased region" description="Acidic residues" evidence="2">
    <location>
        <begin position="265"/>
        <end position="275"/>
    </location>
</feature>
<reference evidence="3" key="1">
    <citation type="submission" date="2021-12" db="EMBL/GenBank/DDBJ databases">
        <authorList>
            <person name="King R."/>
        </authorList>
    </citation>
    <scope>NUCLEOTIDE SEQUENCE</scope>
</reference>
<feature type="compositionally biased region" description="Polar residues" evidence="2">
    <location>
        <begin position="1335"/>
        <end position="1360"/>
    </location>
</feature>
<feature type="region of interest" description="Disordered" evidence="2">
    <location>
        <begin position="1578"/>
        <end position="1630"/>
    </location>
</feature>
<feature type="region of interest" description="Disordered" evidence="2">
    <location>
        <begin position="1332"/>
        <end position="1360"/>
    </location>
</feature>
<feature type="region of interest" description="Disordered" evidence="2">
    <location>
        <begin position="205"/>
        <end position="243"/>
    </location>
</feature>